<accession>A0A8H6G457</accession>
<organism evidence="2 3">
    <name type="scientific">Letharia columbiana</name>
    <dbReference type="NCBI Taxonomy" id="112416"/>
    <lineage>
        <taxon>Eukaryota</taxon>
        <taxon>Fungi</taxon>
        <taxon>Dikarya</taxon>
        <taxon>Ascomycota</taxon>
        <taxon>Pezizomycotina</taxon>
        <taxon>Lecanoromycetes</taxon>
        <taxon>OSLEUM clade</taxon>
        <taxon>Lecanoromycetidae</taxon>
        <taxon>Lecanorales</taxon>
        <taxon>Lecanorineae</taxon>
        <taxon>Parmeliaceae</taxon>
        <taxon>Letharia</taxon>
    </lineage>
</organism>
<feature type="compositionally biased region" description="Basic and acidic residues" evidence="1">
    <location>
        <begin position="29"/>
        <end position="44"/>
    </location>
</feature>
<name>A0A8H6G457_9LECA</name>
<evidence type="ECO:0000313" key="3">
    <source>
        <dbReference type="Proteomes" id="UP000578531"/>
    </source>
</evidence>
<reference evidence="2 3" key="1">
    <citation type="journal article" date="2020" name="Genomics">
        <title>Complete, high-quality genomes from long-read metagenomic sequencing of two wolf lichen thalli reveals enigmatic genome architecture.</title>
        <authorList>
            <person name="McKenzie S.K."/>
            <person name="Walston R.F."/>
            <person name="Allen J.L."/>
        </authorList>
    </citation>
    <scope>NUCLEOTIDE SEQUENCE [LARGE SCALE GENOMIC DNA]</scope>
    <source>
        <strain evidence="2">WasteWater2</strain>
    </source>
</reference>
<sequence length="72" mass="8039">MGTGWKNVELRSYEFANEDGENASLVETKGSRESRRGSEVPLTKEERLNLRATAKKIKDGDLYPVQAVQGKV</sequence>
<dbReference type="OrthoDB" id="496981at2759"/>
<proteinExistence type="predicted"/>
<keyword evidence="3" id="KW-1185">Reference proteome</keyword>
<dbReference type="Proteomes" id="UP000578531">
    <property type="component" value="Unassembled WGS sequence"/>
</dbReference>
<gene>
    <name evidence="2" type="ORF">HO173_001635</name>
</gene>
<dbReference type="GeneID" id="59283309"/>
<evidence type="ECO:0000256" key="1">
    <source>
        <dbReference type="SAM" id="MobiDB-lite"/>
    </source>
</evidence>
<dbReference type="EMBL" id="JACCJC010000004">
    <property type="protein sequence ID" value="KAF6240025.1"/>
    <property type="molecule type" value="Genomic_DNA"/>
</dbReference>
<protein>
    <submittedName>
        <fullName evidence="2">Uncharacterized protein</fullName>
    </submittedName>
</protein>
<dbReference type="RefSeq" id="XP_037169294.1">
    <property type="nucleotide sequence ID" value="XM_037303572.1"/>
</dbReference>
<evidence type="ECO:0000313" key="2">
    <source>
        <dbReference type="EMBL" id="KAF6240025.1"/>
    </source>
</evidence>
<feature type="region of interest" description="Disordered" evidence="1">
    <location>
        <begin position="22"/>
        <end position="44"/>
    </location>
</feature>
<dbReference type="AlphaFoldDB" id="A0A8H6G457"/>
<comment type="caution">
    <text evidence="2">The sequence shown here is derived from an EMBL/GenBank/DDBJ whole genome shotgun (WGS) entry which is preliminary data.</text>
</comment>